<sequence length="159" mass="18721">MKSELYSRIRHALRRYQSQVRIRRRDDRRHPKRRWRLLERYSDSFVGCFRLHDQGVLRRNQDVRTHLGRKHQQVGPTRPHARRPLRRDDKNRRATTNPLVAGDGYVFAGRVSTRPPPTPVVSPEDVASMVEALESVRNKPRIYTLLQSEQALLKTIGLI</sequence>
<organism evidence="2">
    <name type="scientific">Diadromus pulchellus ascovirus 4a</name>
    <dbReference type="NCBI Taxonomy" id="158683"/>
    <lineage>
        <taxon>Viruses</taxon>
        <taxon>Varidnaviria</taxon>
        <taxon>Bamfordvirae</taxon>
        <taxon>Nucleocytoviricota</taxon>
        <taxon>Megaviricetes</taxon>
        <taxon>Pimascovirales</taxon>
        <taxon>Pimascovirales incertae sedis</taxon>
        <taxon>Ascoviridae</taxon>
        <taxon>Toursvirus</taxon>
        <taxon>Toursvirus dptv1a</taxon>
    </lineage>
</organism>
<protein>
    <submittedName>
        <fullName evidence="2">Uncharacterized protein</fullName>
    </submittedName>
</protein>
<feature type="region of interest" description="Disordered" evidence="1">
    <location>
        <begin position="66"/>
        <end position="97"/>
    </location>
</feature>
<accession>Q9DSX1</accession>
<evidence type="ECO:0000313" key="2">
    <source>
        <dbReference type="EMBL" id="CAC19114.1"/>
    </source>
</evidence>
<dbReference type="EMBL" id="AJ279812">
    <property type="protein sequence ID" value="CAC19114.1"/>
    <property type="molecule type" value="Genomic_DNA"/>
</dbReference>
<proteinExistence type="predicted"/>
<name>Q9DSX1_9VIRU</name>
<reference evidence="2" key="1">
    <citation type="journal article" date="2000" name="J. Gen. Virol.">
        <title>Phylogenetic position of the Diadromus pulchellus ascovirus DNA polymerase among viruses with large double-stranded DNA genomes.</title>
        <authorList>
            <person name="Stasiak K."/>
            <person name="Demattei M.V."/>
            <person name="Federici B.A."/>
            <person name="Bigot Y."/>
        </authorList>
    </citation>
    <scope>NUCLEOTIDE SEQUENCE</scope>
</reference>
<evidence type="ECO:0000256" key="1">
    <source>
        <dbReference type="SAM" id="MobiDB-lite"/>
    </source>
</evidence>